<dbReference type="Proteomes" id="UP000561681">
    <property type="component" value="Unassembled WGS sequence"/>
</dbReference>
<keyword evidence="2" id="KW-1185">Reference proteome</keyword>
<gene>
    <name evidence="1" type="ORF">HNP37_001771</name>
</gene>
<dbReference type="EMBL" id="JACHLD010000002">
    <property type="protein sequence ID" value="MBB4801710.1"/>
    <property type="molecule type" value="Genomic_DNA"/>
</dbReference>
<name>A0A7W7N6E0_9FLAO</name>
<reference evidence="1 2" key="1">
    <citation type="submission" date="2020-08" db="EMBL/GenBank/DDBJ databases">
        <title>Functional genomics of gut bacteria from endangered species of beetles.</title>
        <authorList>
            <person name="Carlos-Shanley C."/>
        </authorList>
    </citation>
    <scope>NUCLEOTIDE SEQUENCE [LARGE SCALE GENOMIC DNA]</scope>
    <source>
        <strain evidence="1 2">S00142</strain>
    </source>
</reference>
<evidence type="ECO:0008006" key="3">
    <source>
        <dbReference type="Google" id="ProtNLM"/>
    </source>
</evidence>
<dbReference type="Pfam" id="PF09357">
    <property type="entry name" value="RteC"/>
    <property type="match status" value="1"/>
</dbReference>
<evidence type="ECO:0000313" key="2">
    <source>
        <dbReference type="Proteomes" id="UP000561681"/>
    </source>
</evidence>
<sequence>MNKYYRELIKDLHDTTYSDSEYESSLIELEEKINLIVSKLRDVRSIVLKNGFKDINEEIYFFKHIKPQFVAKLIYYNSIYRISVNLPLNNLKKQKKYINKEIFYIRRFLTENLSFYGYFRNNEVKFDHEYFVRKEYSIDFPVEMYHLHIDNEFTTPLDYKLAKIISNDLLLVFLENKLKELNYISKSPEGLQNQKSKLVWSSSKSALIELIYALHANGSFDNKKIDLKTIVNETENIFGLSLGDFYHTFIEIKHRKINKTKFLDEIRESLLKKIESEEDRKF</sequence>
<evidence type="ECO:0000313" key="1">
    <source>
        <dbReference type="EMBL" id="MBB4801710.1"/>
    </source>
</evidence>
<dbReference type="AlphaFoldDB" id="A0A7W7N6E0"/>
<organism evidence="1 2">
    <name type="scientific">Flavobacterium nitrogenifigens</name>
    <dbReference type="NCBI Taxonomy" id="1617283"/>
    <lineage>
        <taxon>Bacteria</taxon>
        <taxon>Pseudomonadati</taxon>
        <taxon>Bacteroidota</taxon>
        <taxon>Flavobacteriia</taxon>
        <taxon>Flavobacteriales</taxon>
        <taxon>Flavobacteriaceae</taxon>
        <taxon>Flavobacterium</taxon>
    </lineage>
</organism>
<protein>
    <recommendedName>
        <fullName evidence="3">RteC protein</fullName>
    </recommendedName>
</protein>
<proteinExistence type="predicted"/>
<dbReference type="RefSeq" id="WP_184160419.1">
    <property type="nucleotide sequence ID" value="NZ_JACHLD010000002.1"/>
</dbReference>
<comment type="caution">
    <text evidence="1">The sequence shown here is derived from an EMBL/GenBank/DDBJ whole genome shotgun (WGS) entry which is preliminary data.</text>
</comment>
<accession>A0A7W7N6E0</accession>
<dbReference type="InterPro" id="IPR018534">
    <property type="entry name" value="Tet_reg_excision_RteC"/>
</dbReference>